<feature type="region of interest" description="Disordered" evidence="1">
    <location>
        <begin position="48"/>
        <end position="161"/>
    </location>
</feature>
<proteinExistence type="predicted"/>
<evidence type="ECO:0000313" key="2">
    <source>
        <dbReference type="EMBL" id="KAF2855700.1"/>
    </source>
</evidence>
<protein>
    <submittedName>
        <fullName evidence="2">Uncharacterized protein</fullName>
    </submittedName>
</protein>
<name>A0A6A7BJR7_9PLEO</name>
<organism evidence="2 3">
    <name type="scientific">Plenodomus tracheiphilus IPT5</name>
    <dbReference type="NCBI Taxonomy" id="1408161"/>
    <lineage>
        <taxon>Eukaryota</taxon>
        <taxon>Fungi</taxon>
        <taxon>Dikarya</taxon>
        <taxon>Ascomycota</taxon>
        <taxon>Pezizomycotina</taxon>
        <taxon>Dothideomycetes</taxon>
        <taxon>Pleosporomycetidae</taxon>
        <taxon>Pleosporales</taxon>
        <taxon>Pleosporineae</taxon>
        <taxon>Leptosphaeriaceae</taxon>
        <taxon>Plenodomus</taxon>
    </lineage>
</organism>
<dbReference type="AlphaFoldDB" id="A0A6A7BJR7"/>
<keyword evidence="3" id="KW-1185">Reference proteome</keyword>
<dbReference type="Proteomes" id="UP000799423">
    <property type="component" value="Unassembled WGS sequence"/>
</dbReference>
<accession>A0A6A7BJR7</accession>
<evidence type="ECO:0000313" key="3">
    <source>
        <dbReference type="Proteomes" id="UP000799423"/>
    </source>
</evidence>
<gene>
    <name evidence="2" type="ORF">T440DRAFT_475071</name>
</gene>
<feature type="compositionally biased region" description="Basic and acidic residues" evidence="1">
    <location>
        <begin position="98"/>
        <end position="132"/>
    </location>
</feature>
<reference evidence="2" key="1">
    <citation type="submission" date="2020-01" db="EMBL/GenBank/DDBJ databases">
        <authorList>
            <consortium name="DOE Joint Genome Institute"/>
            <person name="Haridas S."/>
            <person name="Albert R."/>
            <person name="Binder M."/>
            <person name="Bloem J."/>
            <person name="Labutti K."/>
            <person name="Salamov A."/>
            <person name="Andreopoulos B."/>
            <person name="Baker S.E."/>
            <person name="Barry K."/>
            <person name="Bills G."/>
            <person name="Bluhm B.H."/>
            <person name="Cannon C."/>
            <person name="Castanera R."/>
            <person name="Culley D.E."/>
            <person name="Daum C."/>
            <person name="Ezra D."/>
            <person name="Gonzalez J.B."/>
            <person name="Henrissat B."/>
            <person name="Kuo A."/>
            <person name="Liang C."/>
            <person name="Lipzen A."/>
            <person name="Lutzoni F."/>
            <person name="Magnuson J."/>
            <person name="Mondo S."/>
            <person name="Nolan M."/>
            <person name="Ohm R."/>
            <person name="Pangilinan J."/>
            <person name="Park H.-J."/>
            <person name="Ramirez L."/>
            <person name="Alfaro M."/>
            <person name="Sun H."/>
            <person name="Tritt A."/>
            <person name="Yoshinaga Y."/>
            <person name="Zwiers L.-H."/>
            <person name="Turgeon B.G."/>
            <person name="Goodwin S.B."/>
            <person name="Spatafora J.W."/>
            <person name="Crous P.W."/>
            <person name="Grigoriev I.V."/>
        </authorList>
    </citation>
    <scope>NUCLEOTIDE SEQUENCE</scope>
    <source>
        <strain evidence="2">IPT5</strain>
    </source>
</reference>
<dbReference type="OrthoDB" id="5416172at2759"/>
<sequence length="161" mass="17465">MPQDPHQGGCLEDMAAEGTTIPGDAGKQRLGSCTFILDFYVLIPSVPRPDQIDPPANQAHADPAHAVDNAFDIPRSVNDRGQTGEILSGTGDQLSSNIEKKNLDDTNFDDRAKGHDRYAKHVRQDNPLDSNKHGTSSHNVEAAQGEELLSQNELLDERGAQ</sequence>
<evidence type="ECO:0000256" key="1">
    <source>
        <dbReference type="SAM" id="MobiDB-lite"/>
    </source>
</evidence>
<dbReference type="EMBL" id="MU006290">
    <property type="protein sequence ID" value="KAF2855700.1"/>
    <property type="molecule type" value="Genomic_DNA"/>
</dbReference>